<feature type="compositionally biased region" description="Polar residues" evidence="1">
    <location>
        <begin position="61"/>
        <end position="78"/>
    </location>
</feature>
<dbReference type="PANTHER" id="PTHR12507">
    <property type="entry name" value="REDUCED GROWTH PHENOTYPE 1 RGP1, YEAST -RELATED"/>
    <property type="match status" value="1"/>
</dbReference>
<dbReference type="OrthoDB" id="1918at2759"/>
<dbReference type="VEuPathDB" id="FungiDB:AJ78_02668"/>
<proteinExistence type="predicted"/>
<dbReference type="Gene3D" id="2.60.40.640">
    <property type="match status" value="1"/>
</dbReference>
<accession>A0A1J9QM26</accession>
<feature type="compositionally biased region" description="Polar residues" evidence="1">
    <location>
        <begin position="212"/>
        <end position="221"/>
    </location>
</feature>
<dbReference type="Proteomes" id="UP000182235">
    <property type="component" value="Unassembled WGS sequence"/>
</dbReference>
<feature type="region of interest" description="Disordered" evidence="1">
    <location>
        <begin position="33"/>
        <end position="130"/>
    </location>
</feature>
<feature type="compositionally biased region" description="Low complexity" evidence="1">
    <location>
        <begin position="100"/>
        <end position="113"/>
    </location>
</feature>
<evidence type="ECO:0000313" key="3">
    <source>
        <dbReference type="Proteomes" id="UP000182235"/>
    </source>
</evidence>
<dbReference type="AlphaFoldDB" id="A0A1J9QM26"/>
<gene>
    <name evidence="2" type="ORF">AJ78_02668</name>
</gene>
<dbReference type="InterPro" id="IPR014848">
    <property type="entry name" value="Rgp1"/>
</dbReference>
<sequence length="812" mass="88644">MQSDVQVFVRWKDQTIFAGEDVECTITFKNVTPSDSSADLSASQKHSRRGSRPMNGVVNGGNYSPAKSLNPFSFNTRRSGAPSPRNRHHGFDKSHRTAASMSSPLSLSHSFPPTTANNNGVQGPGHKHKRSVSIISLDPEKQGAPPVNQRAGKAHARSASVQLFSKRNELYGENFHPAPRPSNYRFASNDSTPNLSLLNPQGGFDPARLPARSQSEISSPIQRDLGRRLPPLPTDFKFPQAPPTPSDTLSSKNVSPSSTAPPALNTKDVPILEPPTRLAPATKILSNSSMNGSARSSGEFFSMSNNSTETLESEYVAYTTNKPQFPIRHRRHYSNMEAVGKSNKNNSQTLLMGYAQVSASFTVDGSLINQALFEEVKRKGVVGNPSRNDVPQKAEKARNGFWGTLGGWNNFSDSLSTLLSSGELDGLRDMRGVSSSQSIPLLSTPQSLLFVDLRLNPGEEKTFSFAFTLPRGLPASHKGKAIKVSYNLVIGTQRAINPKEPQKVHRINVPFRVLSGVDAQGGVLGHDLMRPYVLLRDEARVQKVDNVPTPPPREKSISTKSWTSASEFLSYVDEILDRRVRRESVNSLNSAIDPHMNIFSATGQFSCKDAIELAILRSNQSSTSDRSANRFEITRNGRRIAVIILNRPAHRLGETVIATIDFSDSSLPCYSLRGSLETTEKVSPTIALRSSASITRATRKIHATCFENTFFATRVVFTPSIPVSATPTIITSGVNLEWELRFEFVTCSAIEDDEVGASGIDLLEKVDEDDRGTVLASLENVSCESFEVVVPLTVYGGSVREPAGEELQGIPI</sequence>
<reference evidence="2 3" key="1">
    <citation type="submission" date="2015-07" db="EMBL/GenBank/DDBJ databases">
        <title>Emmonsia species relationships and genome sequence.</title>
        <authorList>
            <consortium name="The Broad Institute Genomics Platform"/>
            <person name="Cuomo C.A."/>
            <person name="Munoz J.F."/>
            <person name="Imamovic A."/>
            <person name="Priest M.E."/>
            <person name="Young S."/>
            <person name="Clay O.K."/>
            <person name="McEwen J.G."/>
        </authorList>
    </citation>
    <scope>NUCLEOTIDE SEQUENCE [LARGE SCALE GENOMIC DNA]</scope>
    <source>
        <strain evidence="2 3">UAMH 9510</strain>
    </source>
</reference>
<feature type="region of interest" description="Disordered" evidence="1">
    <location>
        <begin position="172"/>
        <end position="271"/>
    </location>
</feature>
<dbReference type="STRING" id="1447872.A0A1J9QM26"/>
<dbReference type="EMBL" id="LGRN01000075">
    <property type="protein sequence ID" value="OJD17231.1"/>
    <property type="molecule type" value="Genomic_DNA"/>
</dbReference>
<dbReference type="Pfam" id="PF08737">
    <property type="entry name" value="Rgp1"/>
    <property type="match status" value="1"/>
</dbReference>
<feature type="compositionally biased region" description="Polar residues" evidence="1">
    <location>
        <begin position="246"/>
        <end position="260"/>
    </location>
</feature>
<evidence type="ECO:0000256" key="1">
    <source>
        <dbReference type="SAM" id="MobiDB-lite"/>
    </source>
</evidence>
<organism evidence="2 3">
    <name type="scientific">Emergomyces pasteurianus Ep9510</name>
    <dbReference type="NCBI Taxonomy" id="1447872"/>
    <lineage>
        <taxon>Eukaryota</taxon>
        <taxon>Fungi</taxon>
        <taxon>Dikarya</taxon>
        <taxon>Ascomycota</taxon>
        <taxon>Pezizomycotina</taxon>
        <taxon>Eurotiomycetes</taxon>
        <taxon>Eurotiomycetidae</taxon>
        <taxon>Onygenales</taxon>
        <taxon>Ajellomycetaceae</taxon>
        <taxon>Emergomyces</taxon>
    </lineage>
</organism>
<feature type="compositionally biased region" description="Polar residues" evidence="1">
    <location>
        <begin position="185"/>
        <end position="199"/>
    </location>
</feature>
<comment type="caution">
    <text evidence="2">The sequence shown here is derived from an EMBL/GenBank/DDBJ whole genome shotgun (WGS) entry which is preliminary data.</text>
</comment>
<feature type="compositionally biased region" description="Polar residues" evidence="1">
    <location>
        <begin position="33"/>
        <end position="44"/>
    </location>
</feature>
<feature type="region of interest" description="Disordered" evidence="1">
    <location>
        <begin position="139"/>
        <end position="158"/>
    </location>
</feature>
<protein>
    <submittedName>
        <fullName evidence="2">Uncharacterized protein</fullName>
    </submittedName>
</protein>
<name>A0A1J9QM26_9EURO</name>
<keyword evidence="3" id="KW-1185">Reference proteome</keyword>
<evidence type="ECO:0000313" key="2">
    <source>
        <dbReference type="EMBL" id="OJD17231.1"/>
    </source>
</evidence>
<dbReference type="InterPro" id="IPR014752">
    <property type="entry name" value="Arrestin-like_C"/>
</dbReference>